<proteinExistence type="predicted"/>
<name>A0A645I5P8_9ZZZZ</name>
<gene>
    <name evidence="1" type="ORF">SDC9_193799</name>
</gene>
<protein>
    <submittedName>
        <fullName evidence="1">Uncharacterized protein</fullName>
    </submittedName>
</protein>
<organism evidence="1">
    <name type="scientific">bioreactor metagenome</name>
    <dbReference type="NCBI Taxonomy" id="1076179"/>
    <lineage>
        <taxon>unclassified sequences</taxon>
        <taxon>metagenomes</taxon>
        <taxon>ecological metagenomes</taxon>
    </lineage>
</organism>
<sequence>MNNNSLKNFYSFATKYCSHHNPLDFPIYDSYVDRLLRYFRDTDGFFAFNNNDLKQYADFKNILIKFRNYYKLEAYNLKEIDKYLWQLGKETFPKKYK</sequence>
<comment type="caution">
    <text evidence="1">The sequence shown here is derived from an EMBL/GenBank/DDBJ whole genome shotgun (WGS) entry which is preliminary data.</text>
</comment>
<reference evidence="1" key="1">
    <citation type="submission" date="2019-08" db="EMBL/GenBank/DDBJ databases">
        <authorList>
            <person name="Kucharzyk K."/>
            <person name="Murdoch R.W."/>
            <person name="Higgins S."/>
            <person name="Loffler F."/>
        </authorList>
    </citation>
    <scope>NUCLEOTIDE SEQUENCE</scope>
</reference>
<dbReference type="AlphaFoldDB" id="A0A645I5P8"/>
<dbReference type="EMBL" id="VSSQ01106698">
    <property type="protein sequence ID" value="MPN46216.1"/>
    <property type="molecule type" value="Genomic_DNA"/>
</dbReference>
<evidence type="ECO:0000313" key="1">
    <source>
        <dbReference type="EMBL" id="MPN46216.1"/>
    </source>
</evidence>
<accession>A0A645I5P8</accession>